<evidence type="ECO:0000256" key="2">
    <source>
        <dbReference type="ARBA" id="ARBA00001966"/>
    </source>
</evidence>
<dbReference type="InterPro" id="IPR006137">
    <property type="entry name" value="NADH_UbQ_OxRdtase-like_20kDa"/>
</dbReference>
<comment type="caution">
    <text evidence="20">The sequence shown here is derived from an EMBL/GenBank/DDBJ whole genome shotgun (WGS) entry which is preliminary data.</text>
</comment>
<dbReference type="InterPro" id="IPR019546">
    <property type="entry name" value="TAT_signal_bac_arc"/>
</dbReference>
<evidence type="ECO:0000256" key="9">
    <source>
        <dbReference type="ARBA" id="ARBA00022723"/>
    </source>
</evidence>
<feature type="chain" id="PRO_5045643707" description="hydrogenase (acceptor)" evidence="17">
    <location>
        <begin position="46"/>
        <end position="365"/>
    </location>
</feature>
<evidence type="ECO:0000256" key="10">
    <source>
        <dbReference type="ARBA" id="ARBA00022729"/>
    </source>
</evidence>
<evidence type="ECO:0000259" key="19">
    <source>
        <dbReference type="Pfam" id="PF14720"/>
    </source>
</evidence>
<evidence type="ECO:0000259" key="18">
    <source>
        <dbReference type="Pfam" id="PF01058"/>
    </source>
</evidence>
<evidence type="ECO:0000256" key="16">
    <source>
        <dbReference type="ARBA" id="ARBA00048757"/>
    </source>
</evidence>
<dbReference type="Pfam" id="PF01058">
    <property type="entry name" value="Oxidored_q6"/>
    <property type="match status" value="1"/>
</dbReference>
<evidence type="ECO:0000256" key="1">
    <source>
        <dbReference type="ARBA" id="ARBA00001927"/>
    </source>
</evidence>
<dbReference type="InterPro" id="IPR001821">
    <property type="entry name" value="NiFe_hydrogenase_ssu"/>
</dbReference>
<name>A0ABT1TPF9_9GAMM</name>
<organism evidence="20 21">
    <name type="scientific">Methylomonas rosea</name>
    <dbReference type="NCBI Taxonomy" id="2952227"/>
    <lineage>
        <taxon>Bacteria</taxon>
        <taxon>Pseudomonadati</taxon>
        <taxon>Pseudomonadota</taxon>
        <taxon>Gammaproteobacteria</taxon>
        <taxon>Methylococcales</taxon>
        <taxon>Methylococcaceae</taxon>
        <taxon>Methylomonas</taxon>
    </lineage>
</organism>
<gene>
    <name evidence="20" type="ORF">NP589_02980</name>
</gene>
<dbReference type="PIRSF" id="PIRSF000310">
    <property type="entry name" value="NiFe_hyd_ssu"/>
    <property type="match status" value="1"/>
</dbReference>
<dbReference type="PANTHER" id="PTHR30013">
    <property type="entry name" value="NIFE / NIFESE HYDROGENASE SMALL SUBUNIT FAMILY MEMBER"/>
    <property type="match status" value="1"/>
</dbReference>
<dbReference type="NCBIfam" id="TIGR01409">
    <property type="entry name" value="TAT_signal_seq"/>
    <property type="match status" value="1"/>
</dbReference>
<dbReference type="InterPro" id="IPR037148">
    <property type="entry name" value="NiFe-Hase_small_C_sf"/>
</dbReference>
<evidence type="ECO:0000256" key="13">
    <source>
        <dbReference type="ARBA" id="ARBA00023014"/>
    </source>
</evidence>
<evidence type="ECO:0000256" key="5">
    <source>
        <dbReference type="ARBA" id="ARBA00011771"/>
    </source>
</evidence>
<evidence type="ECO:0000256" key="17">
    <source>
        <dbReference type="SAM" id="SignalP"/>
    </source>
</evidence>
<evidence type="ECO:0000256" key="7">
    <source>
        <dbReference type="ARBA" id="ARBA00022475"/>
    </source>
</evidence>
<feature type="domain" description="NADH:ubiquinone oxidoreductase-like 20kDa subunit" evidence="18">
    <location>
        <begin position="62"/>
        <end position="209"/>
    </location>
</feature>
<keyword evidence="12" id="KW-0408">Iron</keyword>
<reference evidence="20 21" key="1">
    <citation type="submission" date="2022-07" db="EMBL/GenBank/DDBJ databases">
        <title>Methylomonas rivi sp. nov., Methylomonas rosea sp. nov., Methylomonas aureus sp. nov. and Methylomonas subterranea sp. nov., four novel methanotrophs isolated from a freshwater creek and the deep terrestrial subsurface.</title>
        <authorList>
            <person name="Abin C."/>
            <person name="Sankaranarayanan K."/>
            <person name="Garner C."/>
            <person name="Sindelar R."/>
            <person name="Kotary K."/>
            <person name="Garner R."/>
            <person name="Barclay S."/>
            <person name="Lawson P."/>
            <person name="Krumholz L."/>
        </authorList>
    </citation>
    <scope>NUCLEOTIDE SEQUENCE [LARGE SCALE GENOMIC DNA]</scope>
    <source>
        <strain evidence="20 21">WSC-7</strain>
    </source>
</reference>
<protein>
    <recommendedName>
        <fullName evidence="6">hydrogenase (acceptor)</fullName>
        <ecNumber evidence="6">1.12.99.6</ecNumber>
    </recommendedName>
</protein>
<comment type="subunit">
    <text evidence="5">Heterodimer of a large and a small subunit.</text>
</comment>
<dbReference type="Proteomes" id="UP001524570">
    <property type="component" value="Unassembled WGS sequence"/>
</dbReference>
<feature type="signal peptide" evidence="17">
    <location>
        <begin position="1"/>
        <end position="45"/>
    </location>
</feature>
<keyword evidence="14" id="KW-0472">Membrane</keyword>
<evidence type="ECO:0000313" key="20">
    <source>
        <dbReference type="EMBL" id="MCQ8116372.1"/>
    </source>
</evidence>
<dbReference type="Gene3D" id="4.10.480.10">
    <property type="entry name" value="Cytochrome-c3 hydrogenase, C-terminal domain"/>
    <property type="match status" value="1"/>
</dbReference>
<keyword evidence="13" id="KW-0411">Iron-sulfur</keyword>
<evidence type="ECO:0000256" key="14">
    <source>
        <dbReference type="ARBA" id="ARBA00023136"/>
    </source>
</evidence>
<dbReference type="EMBL" id="JANIBL010000005">
    <property type="protein sequence ID" value="MCQ8116372.1"/>
    <property type="molecule type" value="Genomic_DNA"/>
</dbReference>
<evidence type="ECO:0000256" key="6">
    <source>
        <dbReference type="ARBA" id="ARBA00012082"/>
    </source>
</evidence>
<dbReference type="InterPro" id="IPR027394">
    <property type="entry name" value="Cytochrome-c3_hydrogenase_C"/>
</dbReference>
<keyword evidence="11" id="KW-0560">Oxidoreductase</keyword>
<keyword evidence="15" id="KW-0003">3Fe-4S</keyword>
<dbReference type="PRINTS" id="PR00614">
    <property type="entry name" value="NIHGNASESMLL"/>
</dbReference>
<evidence type="ECO:0000256" key="3">
    <source>
        <dbReference type="ARBA" id="ARBA00004236"/>
    </source>
</evidence>
<dbReference type="PANTHER" id="PTHR30013:SF6">
    <property type="entry name" value="HYDROGENASE-1 SMALL CHAIN"/>
    <property type="match status" value="1"/>
</dbReference>
<dbReference type="NCBIfam" id="TIGR00391">
    <property type="entry name" value="hydA"/>
    <property type="match status" value="1"/>
</dbReference>
<dbReference type="Pfam" id="PF14720">
    <property type="entry name" value="NiFe_hyd_SSU_C"/>
    <property type="match status" value="1"/>
</dbReference>
<comment type="cofactor">
    <cofactor evidence="2">
        <name>[4Fe-4S] cluster</name>
        <dbReference type="ChEBI" id="CHEBI:49883"/>
    </cofactor>
</comment>
<evidence type="ECO:0000256" key="15">
    <source>
        <dbReference type="ARBA" id="ARBA00023291"/>
    </source>
</evidence>
<comment type="subcellular location">
    <subcellularLocation>
        <location evidence="3">Cell membrane</location>
    </subcellularLocation>
</comment>
<dbReference type="InterPro" id="IPR006311">
    <property type="entry name" value="TAT_signal"/>
</dbReference>
<sequence length="365" mass="39491">MSMIETFYDVMRRQGITRRSFLKFCSLTAASLGLSPAFAPKIAHAMETKPRIPVLWLHGLECTCCSESFIRSGHPLAKDVILSMLSLDYDDTIMAAAGHNAEAIVTEIVEKYKGNYILAVEGNPPLAEDGMYCIIGGKPFVEQLKYAAESCKAIISWGSCASWGCVQAAKPNPTRATPVHKVPGLADKPIIKVPGCPPIAEVMTAVVAYLLTFDKLPTLDKQGRPQMFYSQRIHDKCYRRPHFDAGQFVEQWDDEAARQGHCLYKMGCKGPTTYNACSTVKWNEGTSFPIQSGHGCIGCSEDGFWDKGSFYDRLTGINQFGIEANADVVGGTAAAIVGAGVAAHAGLTALSRAKQAGDKQPGAQQ</sequence>
<accession>A0ABT1TPF9</accession>
<dbReference type="Gene3D" id="3.40.50.700">
    <property type="entry name" value="NADH:ubiquinone oxidoreductase-like, 20kDa subunit"/>
    <property type="match status" value="1"/>
</dbReference>
<dbReference type="SUPFAM" id="SSF56770">
    <property type="entry name" value="HydA/Nqo6-like"/>
    <property type="match status" value="1"/>
</dbReference>
<evidence type="ECO:0000256" key="8">
    <source>
        <dbReference type="ARBA" id="ARBA00022485"/>
    </source>
</evidence>
<comment type="catalytic activity">
    <reaction evidence="16">
        <text>H2 + A = AH2</text>
        <dbReference type="Rhea" id="RHEA:12116"/>
        <dbReference type="ChEBI" id="CHEBI:13193"/>
        <dbReference type="ChEBI" id="CHEBI:17499"/>
        <dbReference type="ChEBI" id="CHEBI:18276"/>
        <dbReference type="EC" id="1.12.99.6"/>
    </reaction>
</comment>
<keyword evidence="9" id="KW-0479">Metal-binding</keyword>
<proteinExistence type="inferred from homology"/>
<evidence type="ECO:0000313" key="21">
    <source>
        <dbReference type="Proteomes" id="UP001524570"/>
    </source>
</evidence>
<keyword evidence="10 17" id="KW-0732">Signal</keyword>
<evidence type="ECO:0000256" key="11">
    <source>
        <dbReference type="ARBA" id="ARBA00023002"/>
    </source>
</evidence>
<dbReference type="InterPro" id="IPR037024">
    <property type="entry name" value="NiFe_Hase_small_N_sf"/>
</dbReference>
<evidence type="ECO:0000256" key="12">
    <source>
        <dbReference type="ARBA" id="ARBA00023004"/>
    </source>
</evidence>
<keyword evidence="8" id="KW-0004">4Fe-4S</keyword>
<feature type="domain" description="Cytochrome-c3 hydrogenase C-terminal" evidence="19">
    <location>
        <begin position="229"/>
        <end position="310"/>
    </location>
</feature>
<comment type="similarity">
    <text evidence="4">Belongs to the [NiFe]/[NiFeSe] hydrogenase small subunit family.</text>
</comment>
<evidence type="ECO:0000256" key="4">
    <source>
        <dbReference type="ARBA" id="ARBA00006605"/>
    </source>
</evidence>
<dbReference type="EC" id="1.12.99.6" evidence="6"/>
<keyword evidence="21" id="KW-1185">Reference proteome</keyword>
<keyword evidence="7" id="KW-1003">Cell membrane</keyword>
<comment type="cofactor">
    <cofactor evidence="1">
        <name>[3Fe-4S] cluster</name>
        <dbReference type="ChEBI" id="CHEBI:21137"/>
    </cofactor>
</comment>
<dbReference type="PROSITE" id="PS51318">
    <property type="entry name" value="TAT"/>
    <property type="match status" value="1"/>
</dbReference>